<evidence type="ECO:0000313" key="7">
    <source>
        <dbReference type="Proteomes" id="UP000472676"/>
    </source>
</evidence>
<evidence type="ECO:0000256" key="4">
    <source>
        <dbReference type="ARBA" id="ARBA00023110"/>
    </source>
</evidence>
<dbReference type="InterPro" id="IPR050245">
    <property type="entry name" value="PrsA_foldase"/>
</dbReference>
<feature type="domain" description="PpiC" evidence="5">
    <location>
        <begin position="90"/>
        <end position="217"/>
    </location>
</feature>
<dbReference type="AlphaFoldDB" id="A0A6M2BN58"/>
<accession>A0A6M2BN58</accession>
<dbReference type="EC" id="5.2.1.8" evidence="3"/>
<dbReference type="InterPro" id="IPR000297">
    <property type="entry name" value="PPIase_PpiC"/>
</dbReference>
<reference evidence="6 7" key="1">
    <citation type="journal article" date="2014" name="Int. J. Syst. Evol. Microbiol.">
        <title>Solimonas terrae sp. nov., isolated from soil.</title>
        <authorList>
            <person name="Kim S.J."/>
            <person name="Moon J.Y."/>
            <person name="Weon H.Y."/>
            <person name="Ahn J.H."/>
            <person name="Chen W.M."/>
            <person name="Kwon S.W."/>
        </authorList>
    </citation>
    <scope>NUCLEOTIDE SEQUENCE [LARGE SCALE GENOMIC DNA]</scope>
    <source>
        <strain evidence="6 7">KIS83-12</strain>
    </source>
</reference>
<evidence type="ECO:0000259" key="5">
    <source>
        <dbReference type="Pfam" id="PF13145"/>
    </source>
</evidence>
<comment type="similarity">
    <text evidence="2">Belongs to the PpiC/parvulin rotamase family.</text>
</comment>
<evidence type="ECO:0000256" key="2">
    <source>
        <dbReference type="ARBA" id="ARBA00007656"/>
    </source>
</evidence>
<gene>
    <name evidence="6" type="ORF">G7Y85_03535</name>
</gene>
<dbReference type="RefSeq" id="WP_166251700.1">
    <property type="nucleotide sequence ID" value="NZ_JAAMOW010000001.1"/>
</dbReference>
<evidence type="ECO:0000256" key="1">
    <source>
        <dbReference type="ARBA" id="ARBA00000971"/>
    </source>
</evidence>
<organism evidence="6 7">
    <name type="scientific">Solimonas terrae</name>
    <dbReference type="NCBI Taxonomy" id="1396819"/>
    <lineage>
        <taxon>Bacteria</taxon>
        <taxon>Pseudomonadati</taxon>
        <taxon>Pseudomonadota</taxon>
        <taxon>Gammaproteobacteria</taxon>
        <taxon>Nevskiales</taxon>
        <taxon>Nevskiaceae</taxon>
        <taxon>Solimonas</taxon>
    </lineage>
</organism>
<dbReference type="PANTHER" id="PTHR47245">
    <property type="entry name" value="PEPTIDYLPROLYL ISOMERASE"/>
    <property type="match status" value="1"/>
</dbReference>
<comment type="caution">
    <text evidence="6">The sequence shown here is derived from an EMBL/GenBank/DDBJ whole genome shotgun (WGS) entry which is preliminary data.</text>
</comment>
<dbReference type="Proteomes" id="UP000472676">
    <property type="component" value="Unassembled WGS sequence"/>
</dbReference>
<sequence>MRKLLQALLAVAVVMLLLALAWWLGRCGVVGFAPAAPAMSATATPANDAELLFREALRRGYAMDDLIVRRELVQRMRDALLQEHPVPAADDATLAAWLAQHAERYQAPARYSFDAVYLSRGEHGTGLQAAAEHVATVLRANPEQYARLGDPFPRGSHLERLDVTQIEADFGYALAKAVVGLPRGQWQGPLASPLGLHFLRITDVEPARVLTLAEARPRLRVDYRQAQQQQVLREALARLRRDFSGAPPLPQPAPLQDEEIP</sequence>
<keyword evidence="7" id="KW-1185">Reference proteome</keyword>
<dbReference type="EMBL" id="JAAMOW010000001">
    <property type="protein sequence ID" value="NGY03824.1"/>
    <property type="molecule type" value="Genomic_DNA"/>
</dbReference>
<proteinExistence type="inferred from homology"/>
<evidence type="ECO:0000313" key="6">
    <source>
        <dbReference type="EMBL" id="NGY03824.1"/>
    </source>
</evidence>
<dbReference type="Pfam" id="PF13145">
    <property type="entry name" value="Rotamase_2"/>
    <property type="match status" value="1"/>
</dbReference>
<protein>
    <recommendedName>
        <fullName evidence="3">peptidylprolyl isomerase</fullName>
        <ecNumber evidence="3">5.2.1.8</ecNumber>
    </recommendedName>
</protein>
<comment type="catalytic activity">
    <reaction evidence="1">
        <text>[protein]-peptidylproline (omega=180) = [protein]-peptidylproline (omega=0)</text>
        <dbReference type="Rhea" id="RHEA:16237"/>
        <dbReference type="Rhea" id="RHEA-COMP:10747"/>
        <dbReference type="Rhea" id="RHEA-COMP:10748"/>
        <dbReference type="ChEBI" id="CHEBI:83833"/>
        <dbReference type="ChEBI" id="CHEBI:83834"/>
        <dbReference type="EC" id="5.2.1.8"/>
    </reaction>
</comment>
<dbReference type="GO" id="GO:0003755">
    <property type="term" value="F:peptidyl-prolyl cis-trans isomerase activity"/>
    <property type="evidence" value="ECO:0007669"/>
    <property type="project" value="UniProtKB-KW"/>
</dbReference>
<evidence type="ECO:0000256" key="3">
    <source>
        <dbReference type="ARBA" id="ARBA00013194"/>
    </source>
</evidence>
<keyword evidence="6" id="KW-0413">Isomerase</keyword>
<dbReference type="PANTHER" id="PTHR47245:SF2">
    <property type="entry name" value="PEPTIDYL-PROLYL CIS-TRANS ISOMERASE HP_0175-RELATED"/>
    <property type="match status" value="1"/>
</dbReference>
<keyword evidence="4" id="KW-0697">Rotamase</keyword>
<name>A0A6M2BN58_9GAMM</name>